<accession>A0ABM6V7M3</accession>
<sequence length="139" mass="14672">MTDQFPTTDDIASVFTAVAVHFTEVHPAEALHPDSLLVTISAGTYKLIGRTLDGRSIVLSRAVAQTAPDVPDGATRGEYAALLVDAIPGLDRFEDDGAGLWAAGPVVPTLPRPRTEPGPGPRTKPGRARIPDQPKQLEA</sequence>
<dbReference type="EMBL" id="CP029254">
    <property type="protein sequence ID" value="AWK10010.1"/>
    <property type="molecule type" value="Genomic_DNA"/>
</dbReference>
<name>A0ABM6V7M3_9ACTN</name>
<evidence type="ECO:0000256" key="1">
    <source>
        <dbReference type="SAM" id="MobiDB-lite"/>
    </source>
</evidence>
<feature type="compositionally biased region" description="Basic and acidic residues" evidence="1">
    <location>
        <begin position="129"/>
        <end position="139"/>
    </location>
</feature>
<evidence type="ECO:0000313" key="3">
    <source>
        <dbReference type="Proteomes" id="UP000245051"/>
    </source>
</evidence>
<reference evidence="2 3" key="1">
    <citation type="submission" date="2018-05" db="EMBL/GenBank/DDBJ databases">
        <title>Complete genome sequence of the Type Strain of Streptomyces spongiicola HNM0071, the producer of staurosporine.</title>
        <authorList>
            <person name="Zhou S."/>
            <person name="Huang X."/>
        </authorList>
    </citation>
    <scope>NUCLEOTIDE SEQUENCE [LARGE SCALE GENOMIC DNA]</scope>
    <source>
        <strain evidence="2 3">HNM0071</strain>
    </source>
</reference>
<feature type="compositionally biased region" description="Pro residues" evidence="1">
    <location>
        <begin position="108"/>
        <end position="122"/>
    </location>
</feature>
<gene>
    <name evidence="2" type="ORF">DDQ41_15145</name>
</gene>
<evidence type="ECO:0000313" key="2">
    <source>
        <dbReference type="EMBL" id="AWK10010.1"/>
    </source>
</evidence>
<dbReference type="RefSeq" id="WP_109294965.1">
    <property type="nucleotide sequence ID" value="NZ_CP029254.1"/>
</dbReference>
<proteinExistence type="predicted"/>
<dbReference type="Proteomes" id="UP000245051">
    <property type="component" value="Chromosome"/>
</dbReference>
<protein>
    <submittedName>
        <fullName evidence="2">Uncharacterized protein</fullName>
    </submittedName>
</protein>
<feature type="region of interest" description="Disordered" evidence="1">
    <location>
        <begin position="103"/>
        <end position="139"/>
    </location>
</feature>
<keyword evidence="3" id="KW-1185">Reference proteome</keyword>
<organism evidence="2 3">
    <name type="scientific">Streptomyces spongiicola</name>
    <dbReference type="NCBI Taxonomy" id="1690221"/>
    <lineage>
        <taxon>Bacteria</taxon>
        <taxon>Bacillati</taxon>
        <taxon>Actinomycetota</taxon>
        <taxon>Actinomycetes</taxon>
        <taxon>Kitasatosporales</taxon>
        <taxon>Streptomycetaceae</taxon>
        <taxon>Streptomyces</taxon>
    </lineage>
</organism>